<evidence type="ECO:0000313" key="2">
    <source>
        <dbReference type="Proteomes" id="UP000694846"/>
    </source>
</evidence>
<accession>A0A2S2QQZ6</accession>
<dbReference type="GO" id="GO:0003676">
    <property type="term" value="F:nucleic acid binding"/>
    <property type="evidence" value="ECO:0007669"/>
    <property type="project" value="InterPro"/>
</dbReference>
<dbReference type="GeneID" id="112681484"/>
<dbReference type="OrthoDB" id="6618660at2759"/>
<reference evidence="1" key="1">
    <citation type="submission" date="2018-04" db="EMBL/GenBank/DDBJ databases">
        <title>Transcriptome assembly of Sipha flava.</title>
        <authorList>
            <person name="Scully E.D."/>
            <person name="Geib S.M."/>
            <person name="Palmer N.A."/>
            <person name="Koch K."/>
            <person name="Bradshaw J."/>
            <person name="Heng-Moss T."/>
            <person name="Sarath G."/>
        </authorList>
    </citation>
    <scope>NUCLEOTIDE SEQUENCE</scope>
</reference>
<dbReference type="EMBL" id="GGMS01010958">
    <property type="protein sequence ID" value="MBY80161.1"/>
    <property type="molecule type" value="Transcribed_RNA"/>
</dbReference>
<reference evidence="3" key="2">
    <citation type="submission" date="2025-04" db="UniProtKB">
        <authorList>
            <consortium name="RefSeq"/>
        </authorList>
    </citation>
    <scope>IDENTIFICATION</scope>
</reference>
<dbReference type="InterPro" id="IPR036397">
    <property type="entry name" value="RNaseH_sf"/>
</dbReference>
<proteinExistence type="predicted"/>
<organism evidence="1">
    <name type="scientific">Sipha flava</name>
    <name type="common">yellow sugarcane aphid</name>
    <dbReference type="NCBI Taxonomy" id="143950"/>
    <lineage>
        <taxon>Eukaryota</taxon>
        <taxon>Metazoa</taxon>
        <taxon>Ecdysozoa</taxon>
        <taxon>Arthropoda</taxon>
        <taxon>Hexapoda</taxon>
        <taxon>Insecta</taxon>
        <taxon>Pterygota</taxon>
        <taxon>Neoptera</taxon>
        <taxon>Paraneoptera</taxon>
        <taxon>Hemiptera</taxon>
        <taxon>Sternorrhyncha</taxon>
        <taxon>Aphidomorpha</taxon>
        <taxon>Aphidoidea</taxon>
        <taxon>Aphididae</taxon>
        <taxon>Sipha</taxon>
    </lineage>
</organism>
<gene>
    <name evidence="3" type="primary">LOC112681484</name>
    <name evidence="1" type="ORF">g.16711</name>
</gene>
<dbReference type="Proteomes" id="UP000694846">
    <property type="component" value="Unplaced"/>
</dbReference>
<protein>
    <submittedName>
        <fullName evidence="3">Uncharacterized protein LOC112681484</fullName>
    </submittedName>
</protein>
<keyword evidence="2" id="KW-1185">Reference proteome</keyword>
<dbReference type="AlphaFoldDB" id="A0A2S2QQZ6"/>
<dbReference type="RefSeq" id="XP_025407521.1">
    <property type="nucleotide sequence ID" value="XM_025551736.1"/>
</dbReference>
<dbReference type="PANTHER" id="PTHR33939:SF1">
    <property type="entry name" value="DUF4371 DOMAIN-CONTAINING PROTEIN"/>
    <property type="match status" value="1"/>
</dbReference>
<name>A0A2S2QQZ6_9HEMI</name>
<evidence type="ECO:0000313" key="3">
    <source>
        <dbReference type="RefSeq" id="XP_025407521.1"/>
    </source>
</evidence>
<evidence type="ECO:0000313" key="1">
    <source>
        <dbReference type="EMBL" id="MBY80161.1"/>
    </source>
</evidence>
<dbReference type="PANTHER" id="PTHR33939">
    <property type="entry name" value="PROTEIN CBG22215"/>
    <property type="match status" value="1"/>
</dbReference>
<dbReference type="Gene3D" id="3.30.420.10">
    <property type="entry name" value="Ribonuclease H-like superfamily/Ribonuclease H"/>
    <property type="match status" value="1"/>
</dbReference>
<sequence length="424" mass="48554">MRTCAHVPEIATICSMIKGRGAFETKGLICAIGNLLLLISGRQAHRAFMPAGMLVLSLMKDVDIKFMHENPCVSYPGFDYSRIRKFNFSGQSSFVAYNRINHMTCPEVLGKFSSQIFFHSVWGTYCEDLGVLQWMTTGSEAWSNRADMGDCFRSYGTCSKTISFSTPKFKYYSKLCSASNSGLLGRREQQTINSYVFAGKREQKFCTTFLESLKETNQASTAVRKDIPSLTKMIQETTNKLIELIRKKNRVIEMGNAPYHSMLEDNFPKSNARKADIQEWLNKKNIDFSPLETVAELRERVKVLIPTEKKYELDELALKMGHEVVRLPPYHCQYNPIEIIWAQVKGQVASKNTTFKMADVEKLMHEAIDSVKKENWVNCVRHAERIQDEDYQKEKHREVILEPIILTIRPGDSSSDDDDEEDDI</sequence>